<dbReference type="PANTHER" id="PTHR28008">
    <property type="entry name" value="DOMAIN PROTEIN, PUTATIVE (AFU_ORTHOLOGUE AFUA_3G10980)-RELATED"/>
    <property type="match status" value="1"/>
</dbReference>
<feature type="transmembrane region" description="Helical" evidence="1">
    <location>
        <begin position="102"/>
        <end position="121"/>
    </location>
</feature>
<name>A0ABR7Q3F7_9FLAO</name>
<evidence type="ECO:0000259" key="2">
    <source>
        <dbReference type="Pfam" id="PF04892"/>
    </source>
</evidence>
<sequence>MRKYIYSIFAIAWIIILTFLSLISLEGAPNLGFSFADKLIHGLVYFIFAILWFFSFSKGITNKFFQKNAIIASAIFAIIYGICVEIMQETLVSNRQGDWQDVLANTIGTILAIILIKYIVLNSRKLKTEN</sequence>
<protein>
    <submittedName>
        <fullName evidence="3">VanZ family protein</fullName>
    </submittedName>
</protein>
<keyword evidence="4" id="KW-1185">Reference proteome</keyword>
<organism evidence="3 4">
    <name type="scientific">Kordia aestuariivivens</name>
    <dbReference type="NCBI Taxonomy" id="2759037"/>
    <lineage>
        <taxon>Bacteria</taxon>
        <taxon>Pseudomonadati</taxon>
        <taxon>Bacteroidota</taxon>
        <taxon>Flavobacteriia</taxon>
        <taxon>Flavobacteriales</taxon>
        <taxon>Flavobacteriaceae</taxon>
        <taxon>Kordia</taxon>
    </lineage>
</organism>
<evidence type="ECO:0000313" key="4">
    <source>
        <dbReference type="Proteomes" id="UP000619238"/>
    </source>
</evidence>
<reference evidence="3 4" key="1">
    <citation type="submission" date="2020-07" db="EMBL/GenBank/DDBJ databases">
        <title>Description of Kordia aestuariivivens sp. nov., isolated from a tidal flat.</title>
        <authorList>
            <person name="Park S."/>
            <person name="Yoon J.-H."/>
        </authorList>
    </citation>
    <scope>NUCLEOTIDE SEQUENCE [LARGE SCALE GENOMIC DNA]</scope>
    <source>
        <strain evidence="3 4">YSTF-M3</strain>
    </source>
</reference>
<feature type="transmembrane region" description="Helical" evidence="1">
    <location>
        <begin position="69"/>
        <end position="87"/>
    </location>
</feature>
<accession>A0ABR7Q3F7</accession>
<evidence type="ECO:0000313" key="3">
    <source>
        <dbReference type="EMBL" id="MBC8753084.1"/>
    </source>
</evidence>
<dbReference type="NCBIfam" id="NF037970">
    <property type="entry name" value="vanZ_1"/>
    <property type="match status" value="1"/>
</dbReference>
<evidence type="ECO:0000256" key="1">
    <source>
        <dbReference type="SAM" id="Phobius"/>
    </source>
</evidence>
<keyword evidence="1" id="KW-0472">Membrane</keyword>
<feature type="domain" description="VanZ-like" evidence="2">
    <location>
        <begin position="44"/>
        <end position="117"/>
    </location>
</feature>
<dbReference type="RefSeq" id="WP_187560132.1">
    <property type="nucleotide sequence ID" value="NZ_JACGWS010000001.1"/>
</dbReference>
<dbReference type="InterPro" id="IPR006976">
    <property type="entry name" value="VanZ-like"/>
</dbReference>
<proteinExistence type="predicted"/>
<keyword evidence="1" id="KW-1133">Transmembrane helix</keyword>
<dbReference type="Pfam" id="PF04892">
    <property type="entry name" value="VanZ"/>
    <property type="match status" value="1"/>
</dbReference>
<keyword evidence="1" id="KW-0812">Transmembrane</keyword>
<feature type="transmembrane region" description="Helical" evidence="1">
    <location>
        <begin position="7"/>
        <end position="27"/>
    </location>
</feature>
<dbReference type="EMBL" id="JACGWS010000001">
    <property type="protein sequence ID" value="MBC8753084.1"/>
    <property type="molecule type" value="Genomic_DNA"/>
</dbReference>
<gene>
    <name evidence="3" type="primary">vanZ</name>
    <name evidence="3" type="ORF">H2O64_00270</name>
</gene>
<feature type="transmembrane region" description="Helical" evidence="1">
    <location>
        <begin position="39"/>
        <end position="57"/>
    </location>
</feature>
<dbReference type="Proteomes" id="UP000619238">
    <property type="component" value="Unassembled WGS sequence"/>
</dbReference>
<dbReference type="PANTHER" id="PTHR28008:SF1">
    <property type="entry name" value="DOMAIN PROTEIN, PUTATIVE (AFU_ORTHOLOGUE AFUA_3G10980)-RELATED"/>
    <property type="match status" value="1"/>
</dbReference>
<comment type="caution">
    <text evidence="3">The sequence shown here is derived from an EMBL/GenBank/DDBJ whole genome shotgun (WGS) entry which is preliminary data.</text>
</comment>